<name>A0ACB1KGA8_RANTA</name>
<proteinExistence type="predicted"/>
<feature type="non-terminal residue" evidence="1">
    <location>
        <position position="57"/>
    </location>
</feature>
<sequence>MANDSGGPGGPSLSERDRQYCELCGKMENLLRCSHCHSSFYCSKEHQRQDWKKHKLV</sequence>
<comment type="caution">
    <text evidence="1">The sequence shown here is derived from an EMBL/GenBank/DDBJ whole genome shotgun (WGS) entry which is preliminary data.</text>
</comment>
<gene>
    <name evidence="1" type="ORF">MRATA1EN22A_LOCUS29421</name>
</gene>
<dbReference type="Proteomes" id="UP001162501">
    <property type="component" value="Unassembled WGS sequence"/>
</dbReference>
<protein>
    <submittedName>
        <fullName evidence="1">Uncharacterized protein</fullName>
    </submittedName>
</protein>
<reference evidence="1" key="1">
    <citation type="submission" date="2025-03" db="EMBL/GenBank/DDBJ databases">
        <authorList>
            <consortium name="ELIXIR-Norway"/>
            <consortium name="Elixir Norway"/>
        </authorList>
    </citation>
    <scope>NUCLEOTIDE SEQUENCE</scope>
</reference>
<evidence type="ECO:0000313" key="2">
    <source>
        <dbReference type="Proteomes" id="UP001162501"/>
    </source>
</evidence>
<accession>A0ACB1KGA8</accession>
<organism evidence="1 2">
    <name type="scientific">Rangifer tarandus platyrhynchus</name>
    <name type="common">Svalbard reindeer</name>
    <dbReference type="NCBI Taxonomy" id="3082113"/>
    <lineage>
        <taxon>Eukaryota</taxon>
        <taxon>Metazoa</taxon>
        <taxon>Chordata</taxon>
        <taxon>Craniata</taxon>
        <taxon>Vertebrata</taxon>
        <taxon>Euteleostomi</taxon>
        <taxon>Mammalia</taxon>
        <taxon>Eutheria</taxon>
        <taxon>Laurasiatheria</taxon>
        <taxon>Artiodactyla</taxon>
        <taxon>Ruminantia</taxon>
        <taxon>Pecora</taxon>
        <taxon>Cervidae</taxon>
        <taxon>Odocoileinae</taxon>
        <taxon>Rangifer</taxon>
    </lineage>
</organism>
<dbReference type="EMBL" id="CATOBB020000569">
    <property type="protein sequence ID" value="CAM9174198.1"/>
    <property type="molecule type" value="Genomic_DNA"/>
</dbReference>
<evidence type="ECO:0000313" key="1">
    <source>
        <dbReference type="EMBL" id="CAM9174198.1"/>
    </source>
</evidence>